<dbReference type="InterPro" id="IPR036291">
    <property type="entry name" value="NAD(P)-bd_dom_sf"/>
</dbReference>
<comment type="similarity">
    <text evidence="2">Belongs to the Gfo/Idh/MocA family. Glycosyl hydrolase 109 subfamily.</text>
</comment>
<protein>
    <recommendedName>
        <fullName evidence="10">Gfo/Idh/MocA family oxidoreductase</fullName>
    </recommendedName>
</protein>
<evidence type="ECO:0000256" key="5">
    <source>
        <dbReference type="ARBA" id="ARBA00023295"/>
    </source>
</evidence>
<evidence type="ECO:0000313" key="8">
    <source>
        <dbReference type="EMBL" id="RAV20989.1"/>
    </source>
</evidence>
<dbReference type="Pfam" id="PF21252">
    <property type="entry name" value="Glyco_hydro_109_C"/>
    <property type="match status" value="1"/>
</dbReference>
<keyword evidence="9" id="KW-1185">Reference proteome</keyword>
<evidence type="ECO:0000256" key="1">
    <source>
        <dbReference type="ARBA" id="ARBA00001911"/>
    </source>
</evidence>
<dbReference type="GO" id="GO:0016798">
    <property type="term" value="F:hydrolase activity, acting on glycosyl bonds"/>
    <property type="evidence" value="ECO:0007669"/>
    <property type="project" value="UniProtKB-KW"/>
</dbReference>
<dbReference type="Gene3D" id="3.30.360.10">
    <property type="entry name" value="Dihydrodipicolinate Reductase, domain 2"/>
    <property type="match status" value="1"/>
</dbReference>
<dbReference type="Pfam" id="PF01408">
    <property type="entry name" value="GFO_IDH_MocA"/>
    <property type="match status" value="1"/>
</dbReference>
<evidence type="ECO:0000256" key="4">
    <source>
        <dbReference type="ARBA" id="ARBA00023027"/>
    </source>
</evidence>
<dbReference type="SUPFAM" id="SSF51735">
    <property type="entry name" value="NAD(P)-binding Rossmann-fold domains"/>
    <property type="match status" value="1"/>
</dbReference>
<evidence type="ECO:0000259" key="7">
    <source>
        <dbReference type="Pfam" id="PF21252"/>
    </source>
</evidence>
<comment type="caution">
    <text evidence="8">The sequence shown here is derived from an EMBL/GenBank/DDBJ whole genome shotgun (WGS) entry which is preliminary data.</text>
</comment>
<dbReference type="Gene3D" id="3.40.50.720">
    <property type="entry name" value="NAD(P)-binding Rossmann-like Domain"/>
    <property type="match status" value="1"/>
</dbReference>
<dbReference type="PANTHER" id="PTHR43818">
    <property type="entry name" value="BCDNA.GH03377"/>
    <property type="match status" value="1"/>
</dbReference>
<reference evidence="8 9" key="1">
    <citation type="journal article" date="2009" name="Int. J. Syst. Evol. Microbiol.">
        <title>Paenibacillus contaminans sp. nov., isolated from a contaminated laboratory plate.</title>
        <authorList>
            <person name="Chou J.H."/>
            <person name="Lee J.H."/>
            <person name="Lin M.C."/>
            <person name="Chang P.S."/>
            <person name="Arun A.B."/>
            <person name="Young C.C."/>
            <person name="Chen W.M."/>
        </authorList>
    </citation>
    <scope>NUCLEOTIDE SEQUENCE [LARGE SCALE GENOMIC DNA]</scope>
    <source>
        <strain evidence="8 9">CKOBP-6</strain>
    </source>
</reference>
<organism evidence="8 9">
    <name type="scientific">Paenibacillus contaminans</name>
    <dbReference type="NCBI Taxonomy" id="450362"/>
    <lineage>
        <taxon>Bacteria</taxon>
        <taxon>Bacillati</taxon>
        <taxon>Bacillota</taxon>
        <taxon>Bacilli</taxon>
        <taxon>Bacillales</taxon>
        <taxon>Paenibacillaceae</taxon>
        <taxon>Paenibacillus</taxon>
    </lineage>
</organism>
<dbReference type="InterPro" id="IPR049303">
    <property type="entry name" value="Glyco_hydro_109_C"/>
</dbReference>
<dbReference type="InterPro" id="IPR050463">
    <property type="entry name" value="Gfo/Idh/MocA_oxidrdct_glycsds"/>
</dbReference>
<feature type="domain" description="Glycosyl hydrolase 109 C-terminal" evidence="7">
    <location>
        <begin position="135"/>
        <end position="295"/>
    </location>
</feature>
<dbReference type="PANTHER" id="PTHR43818:SF1">
    <property type="entry name" value="GLYCOSYL HYDROLASE FAMILY 109 PROTEIN"/>
    <property type="match status" value="1"/>
</dbReference>
<name>A0A329MM88_9BACL</name>
<dbReference type="Proteomes" id="UP000250369">
    <property type="component" value="Unassembled WGS sequence"/>
</dbReference>
<evidence type="ECO:0000256" key="3">
    <source>
        <dbReference type="ARBA" id="ARBA00022801"/>
    </source>
</evidence>
<comment type="cofactor">
    <cofactor evidence="1">
        <name>NAD(+)</name>
        <dbReference type="ChEBI" id="CHEBI:57540"/>
    </cofactor>
</comment>
<sequence length="388" mass="43901">MNRMTIKVGIAGARGLSNIEGFQAIPDVEVVALCDLHEGLLKEQSARFNIPRTYRIYEDMLESDLDAVVVATPMQVHFQQTVQALEAGKHVMSEVTAGVTMDELWWLKEAAERSGKVYMMAENYCYIPQNQQIAEMVRQGLFGDIYFGEGEYLHDIKHLASGYNRQVPGDQTGASKTSWRNYWQLGKRGSFYPTHSLGPVMQWFEGDRIKSVSTFGTGWHTAPQFRQEDTTITLCQLESGKLIKLRLDCISNRPHNAAYYTLQGTKGCYEAPRGLGDEHKIYLKSEGDHSDSAAWRPLSDFREYLPKRYREASEEQKSAGHYGGDFFIVQDFIDAVRNGTKPPIDVYDACEWTAVALLSELSVMNGGRQMEMPDFRKAGGYKDQVIKL</sequence>
<dbReference type="AlphaFoldDB" id="A0A329MM88"/>
<dbReference type="SUPFAM" id="SSF55347">
    <property type="entry name" value="Glyceraldehyde-3-phosphate dehydrogenase-like, C-terminal domain"/>
    <property type="match status" value="1"/>
</dbReference>
<keyword evidence="4" id="KW-0520">NAD</keyword>
<evidence type="ECO:0008006" key="10">
    <source>
        <dbReference type="Google" id="ProtNLM"/>
    </source>
</evidence>
<proteinExistence type="inferred from homology"/>
<dbReference type="EMBL" id="QMFB01000006">
    <property type="protein sequence ID" value="RAV20989.1"/>
    <property type="molecule type" value="Genomic_DNA"/>
</dbReference>
<evidence type="ECO:0000313" key="9">
    <source>
        <dbReference type="Proteomes" id="UP000250369"/>
    </source>
</evidence>
<feature type="domain" description="Gfo/Idh/MocA-like oxidoreductase N-terminal" evidence="6">
    <location>
        <begin position="7"/>
        <end position="120"/>
    </location>
</feature>
<keyword evidence="5" id="KW-0326">Glycosidase</keyword>
<dbReference type="InterPro" id="IPR000683">
    <property type="entry name" value="Gfo/Idh/MocA-like_OxRdtase_N"/>
</dbReference>
<evidence type="ECO:0000259" key="6">
    <source>
        <dbReference type="Pfam" id="PF01408"/>
    </source>
</evidence>
<keyword evidence="3" id="KW-0378">Hydrolase</keyword>
<evidence type="ECO:0000256" key="2">
    <source>
        <dbReference type="ARBA" id="ARBA00009329"/>
    </source>
</evidence>
<gene>
    <name evidence="8" type="ORF">DQG23_12945</name>
</gene>
<accession>A0A329MM88</accession>
<dbReference type="GO" id="GO:0000166">
    <property type="term" value="F:nucleotide binding"/>
    <property type="evidence" value="ECO:0007669"/>
    <property type="project" value="InterPro"/>
</dbReference>